<dbReference type="AlphaFoldDB" id="A0A644YFX9"/>
<name>A0A644YFX9_9ZZZZ</name>
<accession>A0A644YFX9</accession>
<dbReference type="EMBL" id="VSSQ01004829">
    <property type="protein sequence ID" value="MPM26801.1"/>
    <property type="molecule type" value="Genomic_DNA"/>
</dbReference>
<comment type="caution">
    <text evidence="1">The sequence shown here is derived from an EMBL/GenBank/DDBJ whole genome shotgun (WGS) entry which is preliminary data.</text>
</comment>
<reference evidence="1" key="1">
    <citation type="submission" date="2019-08" db="EMBL/GenBank/DDBJ databases">
        <authorList>
            <person name="Kucharzyk K."/>
            <person name="Murdoch R.W."/>
            <person name="Higgins S."/>
            <person name="Loffler F."/>
        </authorList>
    </citation>
    <scope>NUCLEOTIDE SEQUENCE</scope>
</reference>
<proteinExistence type="predicted"/>
<organism evidence="1">
    <name type="scientific">bioreactor metagenome</name>
    <dbReference type="NCBI Taxonomy" id="1076179"/>
    <lineage>
        <taxon>unclassified sequences</taxon>
        <taxon>metagenomes</taxon>
        <taxon>ecological metagenomes</taxon>
    </lineage>
</organism>
<protein>
    <submittedName>
        <fullName evidence="1">Uncharacterized protein</fullName>
    </submittedName>
</protein>
<evidence type="ECO:0000313" key="1">
    <source>
        <dbReference type="EMBL" id="MPM26801.1"/>
    </source>
</evidence>
<sequence>MNPRPQNLLQLRTVAVQTDVKAPVVVHIPQGQRHVAQHGEFSPQGHFQQVSKIVLNLGIAGFLVRLLHPPDVLKTKPLGEHMDGADDKIQLRHTREQPLRPGLVHLRVSQLQPQPQFHRAGPAGGSLGIFRRQRSPVKFLQRDDRAGLHRLKVVGKAEFVQSRFRGGGGHFQHRRGAVGGDAGMGVVIGQIHGAPHFLYFLKNFLRSS</sequence>
<gene>
    <name evidence="1" type="ORF">SDC9_73306</name>
</gene>